<dbReference type="PANTHER" id="PTHR12121">
    <property type="entry name" value="CARBON CATABOLITE REPRESSOR PROTEIN 4"/>
    <property type="match status" value="1"/>
</dbReference>
<dbReference type="Gene3D" id="3.60.10.10">
    <property type="entry name" value="Endonuclease/exonuclease/phosphatase"/>
    <property type="match status" value="1"/>
</dbReference>
<dbReference type="InterPro" id="IPR050410">
    <property type="entry name" value="CCR4/nocturin_mRNA_transcr"/>
</dbReference>
<dbReference type="HOGENOM" id="CLU_034867_0_0_1"/>
<dbReference type="SUPFAM" id="SSF56219">
    <property type="entry name" value="DNase I-like"/>
    <property type="match status" value="1"/>
</dbReference>
<accession>M3IUC1</accession>
<name>M3IUC1_CANMX</name>
<evidence type="ECO:0000256" key="1">
    <source>
        <dbReference type="ARBA" id="ARBA00010774"/>
    </source>
</evidence>
<feature type="compositionally biased region" description="Basic and acidic residues" evidence="3">
    <location>
        <begin position="1"/>
        <end position="18"/>
    </location>
</feature>
<proteinExistence type="inferred from homology"/>
<dbReference type="OMA" id="YTHYWKT"/>
<dbReference type="GO" id="GO:0006139">
    <property type="term" value="P:nucleobase-containing compound metabolic process"/>
    <property type="evidence" value="ECO:0007669"/>
    <property type="project" value="UniProtKB-ARBA"/>
</dbReference>
<dbReference type="EMBL" id="AOGT01000344">
    <property type="protein sequence ID" value="EMG50201.1"/>
    <property type="molecule type" value="Genomic_DNA"/>
</dbReference>
<evidence type="ECO:0000313" key="6">
    <source>
        <dbReference type="Proteomes" id="UP000011777"/>
    </source>
</evidence>
<keyword evidence="2" id="KW-0378">Hydrolase</keyword>
<evidence type="ECO:0000256" key="2">
    <source>
        <dbReference type="ARBA" id="ARBA00022801"/>
    </source>
</evidence>
<dbReference type="AlphaFoldDB" id="M3IUC1"/>
<feature type="region of interest" description="Disordered" evidence="3">
    <location>
        <begin position="330"/>
        <end position="370"/>
    </location>
</feature>
<evidence type="ECO:0000256" key="3">
    <source>
        <dbReference type="SAM" id="MobiDB-lite"/>
    </source>
</evidence>
<reference evidence="5 6" key="1">
    <citation type="submission" date="2013-02" db="EMBL/GenBank/DDBJ databases">
        <title>Genome sequence of Candida maltosa Xu316, a potential industrial strain for xylitol and ethanol production.</title>
        <authorList>
            <person name="Yu J."/>
            <person name="Wang Q."/>
            <person name="Geng X."/>
            <person name="Bao W."/>
            <person name="He P."/>
            <person name="Cai J."/>
        </authorList>
    </citation>
    <scope>NUCLEOTIDE SEQUENCE [LARGE SCALE GENOMIC DNA]</scope>
    <source>
        <strain evidence="6">Xu316</strain>
    </source>
</reference>
<feature type="region of interest" description="Disordered" evidence="3">
    <location>
        <begin position="1"/>
        <end position="30"/>
    </location>
</feature>
<comment type="caution">
    <text evidence="5">The sequence shown here is derived from an EMBL/GenBank/DDBJ whole genome shotgun (WGS) entry which is preliminary data.</text>
</comment>
<organism evidence="5 6">
    <name type="scientific">Candida maltosa (strain Xu316)</name>
    <name type="common">Yeast</name>
    <dbReference type="NCBI Taxonomy" id="1245528"/>
    <lineage>
        <taxon>Eukaryota</taxon>
        <taxon>Fungi</taxon>
        <taxon>Dikarya</taxon>
        <taxon>Ascomycota</taxon>
        <taxon>Saccharomycotina</taxon>
        <taxon>Pichiomycetes</taxon>
        <taxon>Debaryomycetaceae</taxon>
        <taxon>Candida/Lodderomyces clade</taxon>
        <taxon>Candida</taxon>
    </lineage>
</organism>
<gene>
    <name evidence="5" type="ORF">G210_4779</name>
</gene>
<feature type="domain" description="Endonuclease/exonuclease/phosphatase" evidence="4">
    <location>
        <begin position="92"/>
        <end position="487"/>
    </location>
</feature>
<dbReference type="OrthoDB" id="428734at2759"/>
<evidence type="ECO:0000259" key="4">
    <source>
        <dbReference type="Pfam" id="PF03372"/>
    </source>
</evidence>
<dbReference type="GO" id="GO:0000175">
    <property type="term" value="F:3'-5'-RNA exonuclease activity"/>
    <property type="evidence" value="ECO:0007669"/>
    <property type="project" value="TreeGrafter"/>
</dbReference>
<protein>
    <recommendedName>
        <fullName evidence="4">Endonuclease/exonuclease/phosphatase domain-containing protein</fullName>
    </recommendedName>
</protein>
<sequence>MNTDHESTIASKGNEKRSKNANKPTKKSIDPKLLTPEYILEQRRLRELRKEQIRKEKEALGLLPPPEKDLFLKRPLLEVSKPKPGFPSIKIMSYNLLAQTLIRREIYPTNGKILKWYIRSNILLDEMKYYDADIMCLQEVDKVQYNSFWSGQFENLGFGSKFYRYNTKNHGCVIVYRKTKFECKNQSFIKLDQDLNQTDEEQKLPEARIATNNIGFMAYLHFQPDFVKQFPSLEDANGIIIGTTHLFWHPFGTYERTRQMFMLLYKFKEFKHTLDIILDNKKKFYSFFTGDFNSEPFDAPYRAITTKPIKFSGRSRTVLGCSLSYTYSKDRSLDDEEEEAQLDEEELEHERDNNPDDPEPDVYVPTSEQEQLMDGLEDAHNDLDVRAISLYSAGYKLAHLENSKNPGHRNEPAFSNWVDKWNGMLDYIFLLVPWNKVDDYSDKIDSPEELAATYNVNLVKLLRLPTPAEMGPPPSGQPRLHQYPSDHLCIMAEVQLV</sequence>
<dbReference type="InterPro" id="IPR005135">
    <property type="entry name" value="Endo/exonuclease/phosphatase"/>
</dbReference>
<dbReference type="InterPro" id="IPR036691">
    <property type="entry name" value="Endo/exonu/phosph_ase_sf"/>
</dbReference>
<dbReference type="Pfam" id="PF03372">
    <property type="entry name" value="Exo_endo_phos"/>
    <property type="match status" value="1"/>
</dbReference>
<dbReference type="eggNOG" id="KOG2338">
    <property type="taxonomic scope" value="Eukaryota"/>
</dbReference>
<dbReference type="PANTHER" id="PTHR12121:SF45">
    <property type="entry name" value="NOCTURNIN"/>
    <property type="match status" value="1"/>
</dbReference>
<keyword evidence="6" id="KW-1185">Reference proteome</keyword>
<dbReference type="Proteomes" id="UP000011777">
    <property type="component" value="Unassembled WGS sequence"/>
</dbReference>
<comment type="similarity">
    <text evidence="1">Belongs to the CCR4/nocturin family.</text>
</comment>
<feature type="compositionally biased region" description="Acidic residues" evidence="3">
    <location>
        <begin position="333"/>
        <end position="347"/>
    </location>
</feature>
<evidence type="ECO:0000313" key="5">
    <source>
        <dbReference type="EMBL" id="EMG50201.1"/>
    </source>
</evidence>